<reference evidence="1 2" key="1">
    <citation type="submission" date="2018-01" db="EMBL/GenBank/DDBJ databases">
        <title>Complete genome sequence of Streptomyces lunaelactis MM109T, a Ferroverdin A producer isolated from cave moonmilk deposits.</title>
        <authorList>
            <person name="Naome A."/>
            <person name="Martinet L."/>
            <person name="Maciejewska M."/>
            <person name="Anderssen S."/>
            <person name="Adam D."/>
            <person name="Tenconi E."/>
            <person name="Deflandre B."/>
            <person name="Arguelles-Arias A."/>
            <person name="Calusinska M."/>
            <person name="Copieters W."/>
            <person name="Karim L."/>
            <person name="Hanikenne M."/>
            <person name="Baurain D."/>
            <person name="van Wezel G."/>
            <person name="Smargiasso N."/>
            <person name="de Pauw E."/>
            <person name="Delfosse P."/>
            <person name="Rigali S."/>
        </authorList>
    </citation>
    <scope>NUCLEOTIDE SEQUENCE [LARGE SCALE GENOMIC DNA]</scope>
    <source>
        <strain evidence="1 2">MM109</strain>
    </source>
</reference>
<evidence type="ECO:0000313" key="2">
    <source>
        <dbReference type="Proteomes" id="UP000244201"/>
    </source>
</evidence>
<dbReference type="KEGG" id="slk:SLUN_16600"/>
<organism evidence="1 2">
    <name type="scientific">Streptomyces lunaelactis</name>
    <dbReference type="NCBI Taxonomy" id="1535768"/>
    <lineage>
        <taxon>Bacteria</taxon>
        <taxon>Bacillati</taxon>
        <taxon>Actinomycetota</taxon>
        <taxon>Actinomycetes</taxon>
        <taxon>Kitasatosporales</taxon>
        <taxon>Streptomycetaceae</taxon>
        <taxon>Streptomyces</taxon>
    </lineage>
</organism>
<dbReference type="OrthoDB" id="4216550at2"/>
<dbReference type="Proteomes" id="UP000244201">
    <property type="component" value="Chromosome"/>
</dbReference>
<dbReference type="RefSeq" id="WP_108149238.1">
    <property type="nucleotide sequence ID" value="NZ_CP026304.1"/>
</dbReference>
<name>A0A2R4T383_9ACTN</name>
<dbReference type="AlphaFoldDB" id="A0A2R4T383"/>
<sequence length="166" mass="17384">MLMETTPPPTAGLLASLGVWFWIDLTEAGHVAFLLLAHPPARRESESPESIEGDMRGLAAALNLADPSARLPDIGPRLVVHGRSALLSLDGCQAALHVPVSAEWSGFVSAGAPVAVAVGLDPLKPRTPFADVRPYVAEGAQRGRLFLGTTRAEPARRFIGVGGPPV</sequence>
<evidence type="ECO:0000313" key="1">
    <source>
        <dbReference type="EMBL" id="AVZ73561.1"/>
    </source>
</evidence>
<keyword evidence="2" id="KW-1185">Reference proteome</keyword>
<proteinExistence type="predicted"/>
<accession>A0A2R4T383</accession>
<protein>
    <submittedName>
        <fullName evidence="1">Uncharacterized protein</fullName>
    </submittedName>
</protein>
<dbReference type="EMBL" id="CP026304">
    <property type="protein sequence ID" value="AVZ73561.1"/>
    <property type="molecule type" value="Genomic_DNA"/>
</dbReference>
<gene>
    <name evidence="1" type="ORF">SLUN_16600</name>
</gene>
<dbReference type="GeneID" id="55656891"/>